<accession>A0AAF0F8D6</accession>
<dbReference type="Proteomes" id="UP001214628">
    <property type="component" value="Chromosome 1"/>
</dbReference>
<dbReference type="SMART" id="SM01017">
    <property type="entry name" value="Arrestin_C"/>
    <property type="match status" value="1"/>
</dbReference>
<dbReference type="InterPro" id="IPR014752">
    <property type="entry name" value="Arrestin-like_C"/>
</dbReference>
<keyword evidence="4" id="KW-1185">Reference proteome</keyword>
<feature type="compositionally biased region" description="Polar residues" evidence="1">
    <location>
        <begin position="10"/>
        <end position="24"/>
    </location>
</feature>
<evidence type="ECO:0000259" key="2">
    <source>
        <dbReference type="SMART" id="SM01017"/>
    </source>
</evidence>
<feature type="compositionally biased region" description="Polar residues" evidence="1">
    <location>
        <begin position="796"/>
        <end position="805"/>
    </location>
</feature>
<feature type="region of interest" description="Disordered" evidence="1">
    <location>
        <begin position="755"/>
        <end position="779"/>
    </location>
</feature>
<dbReference type="InterPro" id="IPR011022">
    <property type="entry name" value="Arrestin_C-like"/>
</dbReference>
<feature type="region of interest" description="Disordered" evidence="1">
    <location>
        <begin position="573"/>
        <end position="594"/>
    </location>
</feature>
<dbReference type="AlphaFoldDB" id="A0AAF0F8D6"/>
<feature type="region of interest" description="Disordered" evidence="1">
    <location>
        <begin position="1"/>
        <end position="25"/>
    </location>
</feature>
<evidence type="ECO:0000256" key="1">
    <source>
        <dbReference type="SAM" id="MobiDB-lite"/>
    </source>
</evidence>
<evidence type="ECO:0000313" key="3">
    <source>
        <dbReference type="EMBL" id="WFD42512.1"/>
    </source>
</evidence>
<name>A0AAF0F8D6_9BASI</name>
<dbReference type="SUPFAM" id="SSF81296">
    <property type="entry name" value="E set domains"/>
    <property type="match status" value="1"/>
</dbReference>
<feature type="compositionally biased region" description="Basic and acidic residues" evidence="1">
    <location>
        <begin position="851"/>
        <end position="865"/>
    </location>
</feature>
<organism evidence="3 4">
    <name type="scientific">Malassezia psittaci</name>
    <dbReference type="NCBI Taxonomy" id="1821823"/>
    <lineage>
        <taxon>Eukaryota</taxon>
        <taxon>Fungi</taxon>
        <taxon>Dikarya</taxon>
        <taxon>Basidiomycota</taxon>
        <taxon>Ustilaginomycotina</taxon>
        <taxon>Malasseziomycetes</taxon>
        <taxon>Malasseziales</taxon>
        <taxon>Malasseziaceae</taxon>
        <taxon>Malassezia</taxon>
    </lineage>
</organism>
<feature type="compositionally biased region" description="Polar residues" evidence="1">
    <location>
        <begin position="656"/>
        <end position="675"/>
    </location>
</feature>
<evidence type="ECO:0000313" key="4">
    <source>
        <dbReference type="Proteomes" id="UP001214628"/>
    </source>
</evidence>
<feature type="compositionally biased region" description="Basic and acidic residues" evidence="1">
    <location>
        <begin position="584"/>
        <end position="594"/>
    </location>
</feature>
<protein>
    <recommendedName>
        <fullName evidence="2">Arrestin C-terminal-like domain-containing protein</fullName>
    </recommendedName>
</protein>
<feature type="region of interest" description="Disordered" evidence="1">
    <location>
        <begin position="796"/>
        <end position="888"/>
    </location>
</feature>
<reference evidence="3" key="1">
    <citation type="submission" date="2023-02" db="EMBL/GenBank/DDBJ databases">
        <title>Mating type loci evolution in Malassezia.</title>
        <authorList>
            <person name="Coelho M.A."/>
        </authorList>
    </citation>
    <scope>NUCLEOTIDE SEQUENCE</scope>
    <source>
        <strain evidence="3">CBS 14136</strain>
    </source>
</reference>
<feature type="region of interest" description="Disordered" evidence="1">
    <location>
        <begin position="628"/>
        <end position="681"/>
    </location>
</feature>
<proteinExistence type="predicted"/>
<sequence>MAGLGINFGSLGQQPNGATATNSDGIRRHAHLVKEPSSEARQNHSTPVRLPCAPLRENRVVSNSNIDTSRKFLSVPTQHLLPPKPSSCVMSPSLALYQASQAELIPHANSPGENSMSGQDANALNLASPSTPLTIAHAEAALPFLPASLQTFHSPRPAAQLPTKPETTPMLPLERDHRVGIELFLEEDRAVEGGCIQGCIRLRIPKHTSPHTAMLLAQPRVRLIGFEALPEEETRHVFYHHASVIDGDRSNDGPSEPYVLHGSPAMTQPLSPAEPLLPCYASLPDSDGFYLGKEGIHVLPFTLQLPIARVVKGSYRSEQAEIGYIAIASVRVRSFSERQGGVAHCFQKIDLFPYLNPNEVLASALRPLLEQASDAQVRLAAAIHRETWVAGQRVYFDMSVLNRAADTMNFLRLSLLCTELVYRSRGDNSSEDSVSSTTRTLLEQTLDANEDNAGHWWQGVRPGPPTHFGHSIVLPSDALSIERSRHIDVQYTLQIGVGSGPEPRIQVQLPLRIVHFVSLDPPPSKRTFTGANLLNYTMEMPSDQGQMVERVKSMDALKSPRAAMSASGHLLPSPAIATSSLHTPSERTAQHRRSLDFINSAIRSATARRSPPYAQAISEADAAGLGIELGMQPPKQPLRSRGSWYKSQRESRRTNDASIGETSLPSGSEPAQDTSLDLGDETNDDLDLVFDLTRTKASPNKLDISMDDDGGSTLCHDILDAYSNQSQDLSNSISEPPQLEAEKPARILSPVNRAAKQPLPMTPPQKLAMTSHTASEPSKDIRALDRASFTFATNSSPLKVKTSSRALPLPKAAAQDRSLPRVKSTTSLLSGTARTPSPHTKNPRTGLPRIPGERSMEHRRMDPAVHKLHTASSHLRPRPSAVSLRSAE</sequence>
<dbReference type="EMBL" id="CP118375">
    <property type="protein sequence ID" value="WFD42512.1"/>
    <property type="molecule type" value="Genomic_DNA"/>
</dbReference>
<dbReference type="Gene3D" id="2.60.40.640">
    <property type="match status" value="1"/>
</dbReference>
<feature type="compositionally biased region" description="Polar residues" evidence="1">
    <location>
        <begin position="823"/>
        <end position="840"/>
    </location>
</feature>
<gene>
    <name evidence="3" type="ORF">MPSI1_001157</name>
</gene>
<dbReference type="InterPro" id="IPR014756">
    <property type="entry name" value="Ig_E-set"/>
</dbReference>
<feature type="domain" description="Arrestin C-terminal-like" evidence="2">
    <location>
        <begin position="373"/>
        <end position="516"/>
    </location>
</feature>